<dbReference type="Pfam" id="PF13641">
    <property type="entry name" value="Glyco_tranf_2_3"/>
    <property type="match status" value="1"/>
</dbReference>
<evidence type="ECO:0000313" key="3">
    <source>
        <dbReference type="Proteomes" id="UP000037274"/>
    </source>
</evidence>
<dbReference type="PANTHER" id="PTHR43646">
    <property type="entry name" value="GLYCOSYLTRANSFERASE"/>
    <property type="match status" value="1"/>
</dbReference>
<keyword evidence="2" id="KW-0808">Transferase</keyword>
<feature type="transmembrane region" description="Helical" evidence="1">
    <location>
        <begin position="323"/>
        <end position="340"/>
    </location>
</feature>
<dbReference type="GO" id="GO:0016740">
    <property type="term" value="F:transferase activity"/>
    <property type="evidence" value="ECO:0007669"/>
    <property type="project" value="UniProtKB-KW"/>
</dbReference>
<reference evidence="2 3" key="1">
    <citation type="submission" date="2015-06" db="EMBL/GenBank/DDBJ databases">
        <title>Draft genome sequence of Streptomyces leeuwenhoekii C58, which produces the novel lasso peptide, chaxapeptin.</title>
        <authorList>
            <person name="Yi Y."/>
            <person name="Hai D."/>
            <person name="Jaspars M."/>
            <person name="Sheng H."/>
            <person name="Rateb M.E."/>
            <person name="Bull A."/>
            <person name="Goodfellow M."/>
            <person name="Asenjo J.A."/>
            <person name="Ebel R."/>
        </authorList>
    </citation>
    <scope>NUCLEOTIDE SEQUENCE [LARGE SCALE GENOMIC DNA]</scope>
    <source>
        <strain evidence="2 3">C58</strain>
    </source>
</reference>
<feature type="transmembrane region" description="Helical" evidence="1">
    <location>
        <begin position="294"/>
        <end position="316"/>
    </location>
</feature>
<dbReference type="PANTHER" id="PTHR43646:SF3">
    <property type="entry name" value="SLR1566 PROTEIN"/>
    <property type="match status" value="1"/>
</dbReference>
<organism evidence="2 3">
    <name type="scientific">Streptomyces leeuwenhoekii</name>
    <dbReference type="NCBI Taxonomy" id="1437453"/>
    <lineage>
        <taxon>Bacteria</taxon>
        <taxon>Bacillati</taxon>
        <taxon>Actinomycetota</taxon>
        <taxon>Actinomycetes</taxon>
        <taxon>Kitasatosporales</taxon>
        <taxon>Streptomycetaceae</taxon>
        <taxon>Streptomyces</taxon>
    </lineage>
</organism>
<sequence>MGQTAHVSAVVWTAAVSLAAWVWLLLGQGFFWRTDVRLPPRREPAVWPPVCVVVPARDEAAVLPASLPSLLAQDYPGRAEVFLIDDGSSDGTAELARALARRHGGLPLTVDSPGGEPPAGWTGKLWALRHGIGLARARAPEYLLLTDADIAHAPDSLRHLVAAARTGGFDLVSQMARLRVRSRWERLVVPAFVYFFAQLYPFRRVGRKSARTAAAAGGCVLLRAEAADRARVPEAIRHAVIDDVALARAVKDGGGHIWLGLAERVDSVRPYPRLHDLWRMVSRSAYAQLRHHPLVLAGTVAGLALVYLVPPAALVAGAAAGDTAAAVLGGLAWLVMTGTYLPMLRYYRQPPWLAPLLPFTASLYLLMTVDSAVRHYRGRGAAWKGRTYARPDAVPDEG</sequence>
<gene>
    <name evidence="2" type="ORF">ACH49_15600</name>
</gene>
<comment type="caution">
    <text evidence="2">The sequence shown here is derived from an EMBL/GenBank/DDBJ whole genome shotgun (WGS) entry which is preliminary data.</text>
</comment>
<protein>
    <submittedName>
        <fullName evidence="2">Glycosyl transferase family 2</fullName>
    </submittedName>
</protein>
<dbReference type="InterPro" id="IPR017832">
    <property type="entry name" value="Glyco_trans_2_hopen-assoc_HpnB"/>
</dbReference>
<dbReference type="EMBL" id="LFEH01000050">
    <property type="protein sequence ID" value="KMS78597.1"/>
    <property type="molecule type" value="Genomic_DNA"/>
</dbReference>
<evidence type="ECO:0000313" key="2">
    <source>
        <dbReference type="EMBL" id="KMS78597.1"/>
    </source>
</evidence>
<keyword evidence="3" id="KW-1185">Reference proteome</keyword>
<dbReference type="InterPro" id="IPR029044">
    <property type="entry name" value="Nucleotide-diphossugar_trans"/>
</dbReference>
<keyword evidence="1" id="KW-0472">Membrane</keyword>
<dbReference type="SUPFAM" id="SSF53448">
    <property type="entry name" value="Nucleotide-diphospho-sugar transferases"/>
    <property type="match status" value="1"/>
</dbReference>
<dbReference type="RefSeq" id="WP_047122177.1">
    <property type="nucleotide sequence ID" value="NZ_AZSD01000302.1"/>
</dbReference>
<accession>A0ABR5HXU0</accession>
<dbReference type="Proteomes" id="UP000037274">
    <property type="component" value="Unassembled WGS sequence"/>
</dbReference>
<keyword evidence="1" id="KW-1133">Transmembrane helix</keyword>
<dbReference type="Gene3D" id="3.90.550.10">
    <property type="entry name" value="Spore Coat Polysaccharide Biosynthesis Protein SpsA, Chain A"/>
    <property type="match status" value="1"/>
</dbReference>
<feature type="transmembrane region" description="Helical" evidence="1">
    <location>
        <begin position="352"/>
        <end position="369"/>
    </location>
</feature>
<keyword evidence="1" id="KW-0812">Transmembrane</keyword>
<proteinExistence type="predicted"/>
<evidence type="ECO:0000256" key="1">
    <source>
        <dbReference type="SAM" id="Phobius"/>
    </source>
</evidence>
<name>A0ABR5HXU0_STRLW</name>
<feature type="transmembrane region" description="Helical" evidence="1">
    <location>
        <begin position="12"/>
        <end position="32"/>
    </location>
</feature>
<dbReference type="NCBIfam" id="TIGR03469">
    <property type="entry name" value="HpnB"/>
    <property type="match status" value="1"/>
</dbReference>